<evidence type="ECO:0000313" key="7">
    <source>
        <dbReference type="Proteomes" id="UP000004968"/>
    </source>
</evidence>
<dbReference type="GO" id="GO:0009307">
    <property type="term" value="P:DNA restriction-modification system"/>
    <property type="evidence" value="ECO:0007669"/>
    <property type="project" value="InterPro"/>
</dbReference>
<name>D3AH77_9FIRM</name>
<evidence type="ECO:0000256" key="4">
    <source>
        <dbReference type="ARBA" id="ARBA00022691"/>
    </source>
</evidence>
<gene>
    <name evidence="6" type="primary">fokIM</name>
    <name evidence="6" type="ORF">CLOSTHATH_02963</name>
</gene>
<dbReference type="GO" id="GO:0032259">
    <property type="term" value="P:methylation"/>
    <property type="evidence" value="ECO:0007669"/>
    <property type="project" value="UniProtKB-KW"/>
</dbReference>
<evidence type="ECO:0000256" key="3">
    <source>
        <dbReference type="ARBA" id="ARBA00022679"/>
    </source>
</evidence>
<reference evidence="6 7" key="1">
    <citation type="submission" date="2010-01" db="EMBL/GenBank/DDBJ databases">
        <authorList>
            <person name="Weinstock G."/>
            <person name="Sodergren E."/>
            <person name="Clifton S."/>
            <person name="Fulton L."/>
            <person name="Fulton B."/>
            <person name="Courtney L."/>
            <person name="Fronick C."/>
            <person name="Harrison M."/>
            <person name="Strong C."/>
            <person name="Farmer C."/>
            <person name="Delahaunty K."/>
            <person name="Markovic C."/>
            <person name="Hall O."/>
            <person name="Minx P."/>
            <person name="Tomlinson C."/>
            <person name="Mitreva M."/>
            <person name="Nelson J."/>
            <person name="Hou S."/>
            <person name="Wollam A."/>
            <person name="Pepin K.H."/>
            <person name="Johnson M."/>
            <person name="Bhonagiri V."/>
            <person name="Nash W.E."/>
            <person name="Warren W."/>
            <person name="Chinwalla A."/>
            <person name="Mardis E.R."/>
            <person name="Wilson R.K."/>
        </authorList>
    </citation>
    <scope>NUCLEOTIDE SEQUENCE [LARGE SCALE GENOMIC DNA]</scope>
    <source>
        <strain evidence="6 7">DSM 13479</strain>
    </source>
</reference>
<organism evidence="6 7">
    <name type="scientific">Hungatella hathewayi DSM 13479</name>
    <dbReference type="NCBI Taxonomy" id="566550"/>
    <lineage>
        <taxon>Bacteria</taxon>
        <taxon>Bacillati</taxon>
        <taxon>Bacillota</taxon>
        <taxon>Clostridia</taxon>
        <taxon>Lachnospirales</taxon>
        <taxon>Lachnospiraceae</taxon>
        <taxon>Hungatella</taxon>
    </lineage>
</organism>
<dbReference type="Gene3D" id="3.40.50.150">
    <property type="entry name" value="Vaccinia Virus protein VP39"/>
    <property type="match status" value="2"/>
</dbReference>
<dbReference type="AlphaFoldDB" id="D3AH77"/>
<dbReference type="EMBL" id="ACIO01000236">
    <property type="protein sequence ID" value="EFC98819.1"/>
    <property type="molecule type" value="Genomic_DNA"/>
</dbReference>
<evidence type="ECO:0000313" key="6">
    <source>
        <dbReference type="EMBL" id="EFC98819.1"/>
    </source>
</evidence>
<accession>D3AH77</accession>
<evidence type="ECO:0000256" key="5">
    <source>
        <dbReference type="ARBA" id="ARBA00047942"/>
    </source>
</evidence>
<dbReference type="SUPFAM" id="SSF53335">
    <property type="entry name" value="S-adenosyl-L-methionine-dependent methyltransferases"/>
    <property type="match status" value="1"/>
</dbReference>
<dbReference type="REBASE" id="254140">
    <property type="entry name" value="M1.Cha13479ORF2963P"/>
</dbReference>
<dbReference type="Proteomes" id="UP000004968">
    <property type="component" value="Unassembled WGS sequence"/>
</dbReference>
<protein>
    <recommendedName>
        <fullName evidence="1">site-specific DNA-methyltransferase (adenine-specific)</fullName>
        <ecNumber evidence="1">2.1.1.72</ecNumber>
    </recommendedName>
</protein>
<dbReference type="InterPro" id="IPR029063">
    <property type="entry name" value="SAM-dependent_MTases_sf"/>
</dbReference>
<dbReference type="HOGENOM" id="CLU_034356_0_0_9"/>
<keyword evidence="4" id="KW-0949">S-adenosyl-L-methionine</keyword>
<dbReference type="Pfam" id="PF02086">
    <property type="entry name" value="MethyltransfD12"/>
    <property type="match status" value="1"/>
</dbReference>
<comment type="caution">
    <text evidence="6">The sequence shown here is derived from an EMBL/GenBank/DDBJ whole genome shotgun (WGS) entry which is preliminary data.</text>
</comment>
<dbReference type="InterPro" id="IPR012327">
    <property type="entry name" value="MeTrfase_D12"/>
</dbReference>
<sequence length="370" mass="43553">MPTGAAAYAGINKSRNRGTRTMRFIGSKTLLLDHIRAVAEEKAPDARSFCDIFSGTAAVARYFKQWYEVYSNDLLYFSYVLQRATIENDSIPEFDRLKEELGITDPVEYFNGKETRDMESLEQKRRFFQNTYAPTGGRMYLNDDNALRIDYARCTVEDWKTAGLLNENEYYYLVACIVEGIPFVSNTSGTYGAYHKSWERRSYKRYQLFQLEVTTNHKENRCYNEDGAELLKRLQGDLLYIDPPYNERQYLPNYHVLETAARYDYPEVTGVTGQRPYENQKSEFCMKKNVTDAFERLISNARFQHIILSYSTDGLMTTEDIERIMKMYGKPETFHIYEIPYRRYKSRKVKETERLKELIVYVEKQVEPCI</sequence>
<dbReference type="GO" id="GO:0009007">
    <property type="term" value="F:site-specific DNA-methyltransferase (adenine-specific) activity"/>
    <property type="evidence" value="ECO:0007669"/>
    <property type="project" value="UniProtKB-EC"/>
</dbReference>
<dbReference type="PRINTS" id="PR00505">
    <property type="entry name" value="D12N6MTFRASE"/>
</dbReference>
<evidence type="ECO:0000256" key="1">
    <source>
        <dbReference type="ARBA" id="ARBA00011900"/>
    </source>
</evidence>
<dbReference type="EC" id="2.1.1.72" evidence="1"/>
<dbReference type="PROSITE" id="PS00092">
    <property type="entry name" value="N6_MTASE"/>
    <property type="match status" value="1"/>
</dbReference>
<comment type="catalytic activity">
    <reaction evidence="5">
        <text>a 2'-deoxyadenosine in DNA + S-adenosyl-L-methionine = an N(6)-methyl-2'-deoxyadenosine in DNA + S-adenosyl-L-homocysteine + H(+)</text>
        <dbReference type="Rhea" id="RHEA:15197"/>
        <dbReference type="Rhea" id="RHEA-COMP:12418"/>
        <dbReference type="Rhea" id="RHEA-COMP:12419"/>
        <dbReference type="ChEBI" id="CHEBI:15378"/>
        <dbReference type="ChEBI" id="CHEBI:57856"/>
        <dbReference type="ChEBI" id="CHEBI:59789"/>
        <dbReference type="ChEBI" id="CHEBI:90615"/>
        <dbReference type="ChEBI" id="CHEBI:90616"/>
        <dbReference type="EC" id="2.1.1.72"/>
    </reaction>
</comment>
<dbReference type="GO" id="GO:0003676">
    <property type="term" value="F:nucleic acid binding"/>
    <property type="evidence" value="ECO:0007669"/>
    <property type="project" value="InterPro"/>
</dbReference>
<keyword evidence="3 6" id="KW-0808">Transferase</keyword>
<proteinExistence type="predicted"/>
<evidence type="ECO:0000256" key="2">
    <source>
        <dbReference type="ARBA" id="ARBA00022603"/>
    </source>
</evidence>
<dbReference type="InterPro" id="IPR002052">
    <property type="entry name" value="DNA_methylase_N6_adenine_CS"/>
</dbReference>
<keyword evidence="2 6" id="KW-0489">Methyltransferase</keyword>